<evidence type="ECO:0000313" key="3">
    <source>
        <dbReference type="EMBL" id="RKR94120.1"/>
    </source>
</evidence>
<feature type="transmembrane region" description="Helical" evidence="1">
    <location>
        <begin position="45"/>
        <end position="63"/>
    </location>
</feature>
<reference evidence="3 4" key="1">
    <citation type="submission" date="2018-10" db="EMBL/GenBank/DDBJ databases">
        <title>Sequencing the genomes of 1000 actinobacteria strains.</title>
        <authorList>
            <person name="Klenk H.-P."/>
        </authorList>
    </citation>
    <scope>NUCLEOTIDE SEQUENCE [LARGE SCALE GENOMIC DNA]</scope>
    <source>
        <strain evidence="3 4">DSM 44343</strain>
    </source>
</reference>
<keyword evidence="1" id="KW-0472">Membrane</keyword>
<evidence type="ECO:0000256" key="1">
    <source>
        <dbReference type="SAM" id="Phobius"/>
    </source>
</evidence>
<feature type="transmembrane region" description="Helical" evidence="1">
    <location>
        <begin position="21"/>
        <end position="39"/>
    </location>
</feature>
<dbReference type="AlphaFoldDB" id="A0A315S2Y2"/>
<evidence type="ECO:0000313" key="2">
    <source>
        <dbReference type="EMBL" id="MDV7132613.1"/>
    </source>
</evidence>
<dbReference type="EMBL" id="JAWLUM010000001">
    <property type="protein sequence ID" value="MDV7132613.1"/>
    <property type="molecule type" value="Genomic_DNA"/>
</dbReference>
<proteinExistence type="predicted"/>
<keyword evidence="1" id="KW-0812">Transmembrane</keyword>
<feature type="transmembrane region" description="Helical" evidence="1">
    <location>
        <begin position="75"/>
        <end position="93"/>
    </location>
</feature>
<accession>A0A495JYQ8</accession>
<protein>
    <recommendedName>
        <fullName evidence="6">Integral membrane protein</fullName>
    </recommendedName>
</protein>
<dbReference type="RefSeq" id="WP_062797291.1">
    <property type="nucleotide sequence ID" value="NZ_CBCRXS010000010.1"/>
</dbReference>
<reference evidence="2 5" key="2">
    <citation type="submission" date="2023-10" db="EMBL/GenBank/DDBJ databases">
        <title>Development of a sustainable strategy for remediation of hydrocarbon-contaminated territories based on the waste exchange concept.</title>
        <authorList>
            <person name="Krivoruchko A."/>
        </authorList>
    </citation>
    <scope>NUCLEOTIDE SEQUENCE [LARGE SCALE GENOMIC DNA]</scope>
    <source>
        <strain evidence="2 5">IEGM 1236</strain>
    </source>
</reference>
<accession>A0A315S2Y2</accession>
<keyword evidence="5" id="KW-1185">Reference proteome</keyword>
<dbReference type="Proteomes" id="UP001185792">
    <property type="component" value="Unassembled WGS sequence"/>
</dbReference>
<comment type="caution">
    <text evidence="3">The sequence shown here is derived from an EMBL/GenBank/DDBJ whole genome shotgun (WGS) entry which is preliminary data.</text>
</comment>
<evidence type="ECO:0008006" key="6">
    <source>
        <dbReference type="Google" id="ProtNLM"/>
    </source>
</evidence>
<evidence type="ECO:0000313" key="5">
    <source>
        <dbReference type="Proteomes" id="UP001185792"/>
    </source>
</evidence>
<keyword evidence="1" id="KW-1133">Transmembrane helix</keyword>
<organism evidence="3 4">
    <name type="scientific">Williamsia marianensis</name>
    <dbReference type="NCBI Taxonomy" id="85044"/>
    <lineage>
        <taxon>Bacteria</taxon>
        <taxon>Bacillati</taxon>
        <taxon>Actinomycetota</taxon>
        <taxon>Actinomycetes</taxon>
        <taxon>Mycobacteriales</taxon>
        <taxon>Nocardiaceae</taxon>
        <taxon>Williamsia</taxon>
    </lineage>
</organism>
<dbReference type="Proteomes" id="UP000274762">
    <property type="component" value="Unassembled WGS sequence"/>
</dbReference>
<name>A0A315S2Y2_WILMA</name>
<gene>
    <name evidence="3" type="ORF">DFJ75_0911</name>
    <name evidence="2" type="ORF">R4198_02825</name>
</gene>
<evidence type="ECO:0000313" key="4">
    <source>
        <dbReference type="Proteomes" id="UP000274762"/>
    </source>
</evidence>
<sequence>MSTESVNPGVPPNTVVWAYRLWLASGVLLAVWGLFQIALVRTGTSVVFGVFFILVGAALVWAGRQAYAGDPRWRSAVSVLTLMLVAIGIFASMLYSLPMVPALLFALIGLSGSLTANRPTSEPWFARR</sequence>
<dbReference type="EMBL" id="RBKV01000001">
    <property type="protein sequence ID" value="RKR94120.1"/>
    <property type="molecule type" value="Genomic_DNA"/>
</dbReference>